<sequence length="299" mass="32716">MLIHAIKGVFVAVDIDKEALRREVAQTLGHGRAHEQQLRSPQLFELTEHAHVKHIIGVISGKGGVGKSLICGASAIELKRQGFNVGILDADITGPSIPKMFGLSGQHAYGKDDKIIPARSSQDIKIMSTNLVVEHETDPVLWRGPMLMGALKQFFEDTLWGNLDYLLIDMPPGTGDVAITVFQSMPIDGVIIVSSPQDLVQMVVGKALKMAKMMQVDILGIVENMSFIKCPDCDKTIYPYGESHLLDTSQHFNVCALDQVEIMPYIAQSCDTGLLETTLQTGLIPKTLKVLTDLEAQQN</sequence>
<feature type="binding site" evidence="6">
    <location>
        <begin position="61"/>
        <end position="68"/>
    </location>
    <ligand>
        <name>ATP</name>
        <dbReference type="ChEBI" id="CHEBI:30616"/>
    </ligand>
</feature>
<dbReference type="PANTHER" id="PTHR42961">
    <property type="entry name" value="IRON-SULFUR PROTEIN NUBPL"/>
    <property type="match status" value="1"/>
</dbReference>
<dbReference type="PANTHER" id="PTHR42961:SF2">
    <property type="entry name" value="IRON-SULFUR PROTEIN NUBPL"/>
    <property type="match status" value="1"/>
</dbReference>
<organism evidence="7 8">
    <name type="scientific">Fannyhessea vaginae DSM 15829</name>
    <dbReference type="NCBI Taxonomy" id="525256"/>
    <lineage>
        <taxon>Bacteria</taxon>
        <taxon>Bacillati</taxon>
        <taxon>Actinomycetota</taxon>
        <taxon>Coriobacteriia</taxon>
        <taxon>Coriobacteriales</taxon>
        <taxon>Atopobiaceae</taxon>
        <taxon>Fannyhessea</taxon>
    </lineage>
</organism>
<dbReference type="InterPro" id="IPR019591">
    <property type="entry name" value="Mrp/NBP35_ATP-bd"/>
</dbReference>
<evidence type="ECO:0000256" key="6">
    <source>
        <dbReference type="HAMAP-Rule" id="MF_02040"/>
    </source>
</evidence>
<keyword evidence="5 6" id="KW-0411">Iron-sulfur</keyword>
<comment type="subunit">
    <text evidence="6">Homodimer.</text>
</comment>
<dbReference type="GO" id="GO:0051539">
    <property type="term" value="F:4 iron, 4 sulfur cluster binding"/>
    <property type="evidence" value="ECO:0007669"/>
    <property type="project" value="TreeGrafter"/>
</dbReference>
<keyword evidence="4 6" id="KW-0408">Iron</keyword>
<dbReference type="AlphaFoldDB" id="F1T5A5"/>
<dbReference type="GO" id="GO:0016226">
    <property type="term" value="P:iron-sulfur cluster assembly"/>
    <property type="evidence" value="ECO:0007669"/>
    <property type="project" value="InterPro"/>
</dbReference>
<evidence type="ECO:0000313" key="7">
    <source>
        <dbReference type="EMBL" id="EGF23836.1"/>
    </source>
</evidence>
<keyword evidence="3 6" id="KW-0067">ATP-binding</keyword>
<dbReference type="OrthoDB" id="9809679at2"/>
<comment type="function">
    <text evidence="6">Binds and transfers iron-sulfur (Fe-S) clusters to target apoproteins. Can hydrolyze ATP.</text>
</comment>
<dbReference type="InterPro" id="IPR027417">
    <property type="entry name" value="P-loop_NTPase"/>
</dbReference>
<dbReference type="GO" id="GO:0140663">
    <property type="term" value="F:ATP-dependent FeS chaperone activity"/>
    <property type="evidence" value="ECO:0007669"/>
    <property type="project" value="InterPro"/>
</dbReference>
<evidence type="ECO:0000256" key="5">
    <source>
        <dbReference type="ARBA" id="ARBA00023014"/>
    </source>
</evidence>
<dbReference type="FunFam" id="3.40.50.300:FF:001119">
    <property type="entry name" value="Iron-sulfur cluster carrier protein"/>
    <property type="match status" value="1"/>
</dbReference>
<evidence type="ECO:0000256" key="3">
    <source>
        <dbReference type="ARBA" id="ARBA00022840"/>
    </source>
</evidence>
<gene>
    <name evidence="7" type="ORF">HMPREF0091_10783</name>
</gene>
<dbReference type="SUPFAM" id="SSF52540">
    <property type="entry name" value="P-loop containing nucleoside triphosphate hydrolases"/>
    <property type="match status" value="1"/>
</dbReference>
<dbReference type="GO" id="GO:0005524">
    <property type="term" value="F:ATP binding"/>
    <property type="evidence" value="ECO:0007669"/>
    <property type="project" value="UniProtKB-UniRule"/>
</dbReference>
<reference evidence="7 8" key="1">
    <citation type="submission" date="2011-02" db="EMBL/GenBank/DDBJ databases">
        <authorList>
            <person name="Muzny D."/>
            <person name="Qin X."/>
            <person name="Buhay C."/>
            <person name="Dugan-Rocha S."/>
            <person name="Ding Y."/>
            <person name="Chen G."/>
            <person name="Hawes A."/>
            <person name="Holder M."/>
            <person name="Jhangiani S."/>
            <person name="Johnson A."/>
            <person name="Khan Z."/>
            <person name="Li Z."/>
            <person name="Liu W."/>
            <person name="Liu X."/>
            <person name="Perez L."/>
            <person name="Shen H."/>
            <person name="Wang Q."/>
            <person name="Watt J."/>
            <person name="Xi L."/>
            <person name="Xin Y."/>
            <person name="Zhou J."/>
            <person name="Deng J."/>
            <person name="Jiang H."/>
            <person name="Liu Y."/>
            <person name="Qu J."/>
            <person name="Song X.-Z."/>
            <person name="Zhang L."/>
            <person name="Villasana D."/>
            <person name="Johnson A."/>
            <person name="Liu J."/>
            <person name="Liyanage D."/>
            <person name="Lorensuhewa L."/>
            <person name="Robinson T."/>
            <person name="Song A."/>
            <person name="Song B.-B."/>
            <person name="Dinh H."/>
            <person name="Thornton R."/>
            <person name="Coyle M."/>
            <person name="Francisco L."/>
            <person name="Jackson L."/>
            <person name="Javaid M."/>
            <person name="Korchina V."/>
            <person name="Kovar C."/>
            <person name="Mata R."/>
            <person name="Mathew T."/>
            <person name="Ngo R."/>
            <person name="Nguyen L."/>
            <person name="Nguyen N."/>
            <person name="Okwuonu G."/>
            <person name="Ongeri F."/>
            <person name="Pham C."/>
            <person name="Simmons D."/>
            <person name="Wilczek-Boney K."/>
            <person name="Hale W."/>
            <person name="Jakkamsetti A."/>
            <person name="Pham P."/>
            <person name="Ruth R."/>
            <person name="San Lucas F."/>
            <person name="Warren J."/>
            <person name="Zhang J."/>
            <person name="Zhao Z."/>
            <person name="Zhou C."/>
            <person name="Zhu D."/>
            <person name="Lee S."/>
            <person name="Bess C."/>
            <person name="Blankenburg K."/>
            <person name="Forbes L."/>
            <person name="Fu Q."/>
            <person name="Gubbala S."/>
            <person name="Hirani K."/>
            <person name="Jayaseelan J.C."/>
            <person name="Lara F."/>
            <person name="Munidasa M."/>
            <person name="Palculict T."/>
            <person name="Patil S."/>
            <person name="Pu L.-L."/>
            <person name="Saada N."/>
            <person name="Tang L."/>
            <person name="Weissenberger G."/>
            <person name="Zhu Y."/>
            <person name="Hemphill L."/>
            <person name="Shang Y."/>
            <person name="Youmans B."/>
            <person name="Ayvaz T."/>
            <person name="Ross M."/>
            <person name="Santibanez J."/>
            <person name="Aqrawi P."/>
            <person name="Gross S."/>
            <person name="Joshi V."/>
            <person name="Fowler G."/>
            <person name="Nazareth L."/>
            <person name="Reid J."/>
            <person name="Worley K."/>
            <person name="Petrosino J."/>
            <person name="Highlander S."/>
            <person name="Gibbs R."/>
        </authorList>
    </citation>
    <scope>NUCLEOTIDE SEQUENCE [LARGE SCALE GENOMIC DNA]</scope>
    <source>
        <strain evidence="7 8">DSM 15829</strain>
    </source>
</reference>
<dbReference type="CDD" id="cd02037">
    <property type="entry name" value="Mrp_NBP35"/>
    <property type="match status" value="1"/>
</dbReference>
<dbReference type="GO" id="GO:0016887">
    <property type="term" value="F:ATP hydrolysis activity"/>
    <property type="evidence" value="ECO:0007669"/>
    <property type="project" value="UniProtKB-UniRule"/>
</dbReference>
<protein>
    <recommendedName>
        <fullName evidence="6">Iron-sulfur cluster carrier protein</fullName>
    </recommendedName>
</protein>
<comment type="caution">
    <text evidence="7">The sequence shown here is derived from an EMBL/GenBank/DDBJ whole genome shotgun (WGS) entry which is preliminary data.</text>
</comment>
<dbReference type="Proteomes" id="UP000005947">
    <property type="component" value="Unassembled WGS sequence"/>
</dbReference>
<dbReference type="EMBL" id="ACGK02000001">
    <property type="protein sequence ID" value="EGF23836.1"/>
    <property type="molecule type" value="Genomic_DNA"/>
</dbReference>
<accession>F1T5A5</accession>
<dbReference type="InterPro" id="IPR000808">
    <property type="entry name" value="Mrp-like_CS"/>
</dbReference>
<evidence type="ECO:0000256" key="1">
    <source>
        <dbReference type="ARBA" id="ARBA00022723"/>
    </source>
</evidence>
<dbReference type="InterPro" id="IPR033756">
    <property type="entry name" value="YlxH/NBP35"/>
</dbReference>
<dbReference type="eggNOG" id="COG0489">
    <property type="taxonomic scope" value="Bacteria"/>
</dbReference>
<comment type="similarity">
    <text evidence="6">Belongs to the Mrp/NBP35 ATP-binding proteins family.</text>
</comment>
<keyword evidence="8" id="KW-1185">Reference proteome</keyword>
<proteinExistence type="inferred from homology"/>
<dbReference type="HAMAP" id="MF_02040">
    <property type="entry name" value="Mrp_NBP35"/>
    <property type="match status" value="1"/>
</dbReference>
<evidence type="ECO:0000313" key="8">
    <source>
        <dbReference type="Proteomes" id="UP000005947"/>
    </source>
</evidence>
<name>F1T5A5_9ACTN</name>
<evidence type="ECO:0000256" key="2">
    <source>
        <dbReference type="ARBA" id="ARBA00022741"/>
    </source>
</evidence>
<dbReference type="Gene3D" id="3.40.50.300">
    <property type="entry name" value="P-loop containing nucleotide triphosphate hydrolases"/>
    <property type="match status" value="1"/>
</dbReference>
<dbReference type="PROSITE" id="PS01215">
    <property type="entry name" value="MRP"/>
    <property type="match status" value="1"/>
</dbReference>
<dbReference type="Pfam" id="PF10609">
    <property type="entry name" value="ParA"/>
    <property type="match status" value="1"/>
</dbReference>
<evidence type="ECO:0000256" key="4">
    <source>
        <dbReference type="ARBA" id="ARBA00023004"/>
    </source>
</evidence>
<keyword evidence="2 6" id="KW-0547">Nucleotide-binding</keyword>
<dbReference type="GO" id="GO:0046872">
    <property type="term" value="F:metal ion binding"/>
    <property type="evidence" value="ECO:0007669"/>
    <property type="project" value="UniProtKB-KW"/>
</dbReference>
<keyword evidence="6" id="KW-0378">Hydrolase</keyword>
<keyword evidence="1 6" id="KW-0479">Metal-binding</keyword>
<dbReference type="InterPro" id="IPR044304">
    <property type="entry name" value="NUBPL-like"/>
</dbReference>